<dbReference type="Gene3D" id="1.10.10.10">
    <property type="entry name" value="Winged helix-like DNA-binding domain superfamily/Winged helix DNA-binding domain"/>
    <property type="match status" value="1"/>
</dbReference>
<proteinExistence type="predicted"/>
<sequence>MDKIDKQILNILQANARASLKEIGEATFLSSPAISARIAQLERNGVITDYGAHLNLQTLGYNIKAFINLEVDPKQKLVFYPFVESIPNVLECNCVTGEYSMLLKVAFPTTNELDTFIGELQQFGKTYTQVVFSTSVGPRGIQFAEE</sequence>
<dbReference type="SUPFAM" id="SSF54909">
    <property type="entry name" value="Dimeric alpha+beta barrel"/>
    <property type="match status" value="1"/>
</dbReference>
<accession>A0A143YMQ6</accession>
<evidence type="ECO:0000256" key="3">
    <source>
        <dbReference type="ARBA" id="ARBA00023163"/>
    </source>
</evidence>
<dbReference type="AlphaFoldDB" id="A0A143YMQ6"/>
<dbReference type="CDD" id="cd00090">
    <property type="entry name" value="HTH_ARSR"/>
    <property type="match status" value="1"/>
</dbReference>
<dbReference type="SMART" id="SM00344">
    <property type="entry name" value="HTH_ASNC"/>
    <property type="match status" value="1"/>
</dbReference>
<gene>
    <name evidence="6" type="ORF">SAMN05216375_10525</name>
    <name evidence="5" type="ORF">TR210_1125</name>
</gene>
<dbReference type="EMBL" id="FNYT01000005">
    <property type="protein sequence ID" value="SEI91607.1"/>
    <property type="molecule type" value="Genomic_DNA"/>
</dbReference>
<keyword evidence="8" id="KW-1185">Reference proteome</keyword>
<keyword evidence="1" id="KW-0805">Transcription regulation</keyword>
<dbReference type="PANTHER" id="PTHR30154">
    <property type="entry name" value="LEUCINE-RESPONSIVE REGULATORY PROTEIN"/>
    <property type="match status" value="1"/>
</dbReference>
<keyword evidence="2" id="KW-0238">DNA-binding</keyword>
<dbReference type="InterPro" id="IPR019887">
    <property type="entry name" value="Tscrpt_reg_AsnC/Lrp_C"/>
</dbReference>
<evidence type="ECO:0000256" key="2">
    <source>
        <dbReference type="ARBA" id="ARBA00023125"/>
    </source>
</evidence>
<dbReference type="Proteomes" id="UP000199280">
    <property type="component" value="Unassembled WGS sequence"/>
</dbReference>
<evidence type="ECO:0000313" key="8">
    <source>
        <dbReference type="Proteomes" id="UP000199280"/>
    </source>
</evidence>
<dbReference type="RefSeq" id="WP_068622417.1">
    <property type="nucleotide sequence ID" value="NZ_FJNB01000006.1"/>
</dbReference>
<dbReference type="STRING" id="640938.TR210_1125"/>
<dbReference type="InterPro" id="IPR000485">
    <property type="entry name" value="AsnC-type_HTH_dom"/>
</dbReference>
<dbReference type="PRINTS" id="PR00033">
    <property type="entry name" value="HTHASNC"/>
</dbReference>
<dbReference type="GO" id="GO:0005829">
    <property type="term" value="C:cytosol"/>
    <property type="evidence" value="ECO:0007669"/>
    <property type="project" value="TreeGrafter"/>
</dbReference>
<dbReference type="InterPro" id="IPR036388">
    <property type="entry name" value="WH-like_DNA-bd_sf"/>
</dbReference>
<dbReference type="SUPFAM" id="SSF46785">
    <property type="entry name" value="Winged helix' DNA-binding domain"/>
    <property type="match status" value="1"/>
</dbReference>
<dbReference type="GO" id="GO:0043200">
    <property type="term" value="P:response to amino acid"/>
    <property type="evidence" value="ECO:0007669"/>
    <property type="project" value="TreeGrafter"/>
</dbReference>
<dbReference type="PROSITE" id="PS50956">
    <property type="entry name" value="HTH_ASNC_2"/>
    <property type="match status" value="1"/>
</dbReference>
<dbReference type="PANTHER" id="PTHR30154:SF34">
    <property type="entry name" value="TRANSCRIPTIONAL REGULATOR AZLB"/>
    <property type="match status" value="1"/>
</dbReference>
<evidence type="ECO:0000313" key="7">
    <source>
        <dbReference type="Proteomes" id="UP000076878"/>
    </source>
</evidence>
<keyword evidence="3" id="KW-0804">Transcription</keyword>
<dbReference type="InterPro" id="IPR019888">
    <property type="entry name" value="Tscrpt_reg_AsnC-like"/>
</dbReference>
<dbReference type="Proteomes" id="UP000076878">
    <property type="component" value="Unassembled WGS sequence"/>
</dbReference>
<dbReference type="EMBL" id="FJNB01000006">
    <property type="protein sequence ID" value="CZQ93245.1"/>
    <property type="molecule type" value="Genomic_DNA"/>
</dbReference>
<dbReference type="InterPro" id="IPR011991">
    <property type="entry name" value="ArsR-like_HTH"/>
</dbReference>
<name>A0A143YMQ6_9LACT</name>
<dbReference type="OrthoDB" id="34294at2"/>
<evidence type="ECO:0000313" key="6">
    <source>
        <dbReference type="EMBL" id="SEI91607.1"/>
    </source>
</evidence>
<dbReference type="InterPro" id="IPR036390">
    <property type="entry name" value="WH_DNA-bd_sf"/>
</dbReference>
<dbReference type="InterPro" id="IPR011008">
    <property type="entry name" value="Dimeric_a/b-barrel"/>
</dbReference>
<evidence type="ECO:0000259" key="4">
    <source>
        <dbReference type="PROSITE" id="PS50956"/>
    </source>
</evidence>
<dbReference type="Pfam" id="PF01037">
    <property type="entry name" value="AsnC_trans_reg"/>
    <property type="match status" value="1"/>
</dbReference>
<protein>
    <submittedName>
        <fullName evidence="5">Asnc bacterial regulatory protein hth signature</fullName>
    </submittedName>
    <submittedName>
        <fullName evidence="6">Lrp/AsnC family transcriptional regulator, leucine-responsive regulatory protein</fullName>
    </submittedName>
</protein>
<organism evidence="5 7">
    <name type="scientific">Trichococcus ilyis</name>
    <dbReference type="NCBI Taxonomy" id="640938"/>
    <lineage>
        <taxon>Bacteria</taxon>
        <taxon>Bacillati</taxon>
        <taxon>Bacillota</taxon>
        <taxon>Bacilli</taxon>
        <taxon>Lactobacillales</taxon>
        <taxon>Carnobacteriaceae</taxon>
        <taxon>Trichococcus</taxon>
    </lineage>
</organism>
<evidence type="ECO:0000256" key="1">
    <source>
        <dbReference type="ARBA" id="ARBA00023015"/>
    </source>
</evidence>
<dbReference type="Gene3D" id="3.30.70.920">
    <property type="match status" value="1"/>
</dbReference>
<feature type="domain" description="HTH asnC-type" evidence="4">
    <location>
        <begin position="1"/>
        <end position="62"/>
    </location>
</feature>
<evidence type="ECO:0000313" key="5">
    <source>
        <dbReference type="EMBL" id="CZQ93245.1"/>
    </source>
</evidence>
<dbReference type="Pfam" id="PF13412">
    <property type="entry name" value="HTH_24"/>
    <property type="match status" value="1"/>
</dbReference>
<dbReference type="GO" id="GO:0043565">
    <property type="term" value="F:sequence-specific DNA binding"/>
    <property type="evidence" value="ECO:0007669"/>
    <property type="project" value="InterPro"/>
</dbReference>
<reference evidence="6 8" key="2">
    <citation type="submission" date="2016-10" db="EMBL/GenBank/DDBJ databases">
        <authorList>
            <person name="Varghese N."/>
            <person name="Submissions S."/>
        </authorList>
    </citation>
    <scope>NUCLEOTIDE SEQUENCE [LARGE SCALE GENOMIC DNA]</scope>
    <source>
        <strain evidence="6 8">DSM 22150</strain>
    </source>
</reference>
<reference evidence="5 7" key="1">
    <citation type="submission" date="2016-02" db="EMBL/GenBank/DDBJ databases">
        <authorList>
            <person name="Wen L."/>
            <person name="He K."/>
            <person name="Yang H."/>
        </authorList>
    </citation>
    <scope>NUCLEOTIDE SEQUENCE [LARGE SCALE GENOMIC DNA]</scope>
    <source>
        <strain evidence="5">Trichococcus_R210</strain>
    </source>
</reference>